<dbReference type="EMBL" id="CABDUW010002844">
    <property type="protein sequence ID" value="VTJ88178.1"/>
    <property type="molecule type" value="Genomic_DNA"/>
</dbReference>
<evidence type="ECO:0000313" key="2">
    <source>
        <dbReference type="Proteomes" id="UP000335636"/>
    </source>
</evidence>
<protein>
    <submittedName>
        <fullName evidence="1">Uncharacterized protein</fullName>
    </submittedName>
</protein>
<proteinExistence type="predicted"/>
<dbReference type="AlphaFoldDB" id="A0A5E4D281"/>
<comment type="caution">
    <text evidence="1">The sequence shown here is derived from an EMBL/GenBank/DDBJ whole genome shotgun (WGS) entry which is preliminary data.</text>
</comment>
<organism evidence="1 2">
    <name type="scientific">Marmota monax</name>
    <name type="common">Woodchuck</name>
    <dbReference type="NCBI Taxonomy" id="9995"/>
    <lineage>
        <taxon>Eukaryota</taxon>
        <taxon>Metazoa</taxon>
        <taxon>Chordata</taxon>
        <taxon>Craniata</taxon>
        <taxon>Vertebrata</taxon>
        <taxon>Euteleostomi</taxon>
        <taxon>Mammalia</taxon>
        <taxon>Eutheria</taxon>
        <taxon>Euarchontoglires</taxon>
        <taxon>Glires</taxon>
        <taxon>Rodentia</taxon>
        <taxon>Sciuromorpha</taxon>
        <taxon>Sciuridae</taxon>
        <taxon>Xerinae</taxon>
        <taxon>Marmotini</taxon>
        <taxon>Marmota</taxon>
    </lineage>
</organism>
<evidence type="ECO:0000313" key="1">
    <source>
        <dbReference type="EMBL" id="VTJ88178.1"/>
    </source>
</evidence>
<dbReference type="Proteomes" id="UP000335636">
    <property type="component" value="Unassembled WGS sequence"/>
</dbReference>
<sequence>METGSGCGGLSGILLWDRCSFSASAFRPQPASRWECLPGFTSRNADSRLPSRRPFPRVIRETSGYRKG</sequence>
<reference evidence="1" key="1">
    <citation type="submission" date="2019-04" db="EMBL/GenBank/DDBJ databases">
        <authorList>
            <person name="Alioto T."/>
            <person name="Alioto T."/>
        </authorList>
    </citation>
    <scope>NUCLEOTIDE SEQUENCE [LARGE SCALE GENOMIC DNA]</scope>
</reference>
<keyword evidence="2" id="KW-1185">Reference proteome</keyword>
<feature type="non-terminal residue" evidence="1">
    <location>
        <position position="68"/>
    </location>
</feature>
<name>A0A5E4D281_MARMO</name>
<gene>
    <name evidence="1" type="ORF">MONAX_5E016397</name>
</gene>
<accession>A0A5E4D281</accession>